<dbReference type="OrthoDB" id="1704689at2759"/>
<evidence type="ECO:0000256" key="7">
    <source>
        <dbReference type="ARBA" id="ARBA00068998"/>
    </source>
</evidence>
<dbReference type="InterPro" id="IPR023471">
    <property type="entry name" value="CtaG/Cox11_dom_sf"/>
</dbReference>
<dbReference type="GO" id="GO:0005507">
    <property type="term" value="F:copper ion binding"/>
    <property type="evidence" value="ECO:0007669"/>
    <property type="project" value="InterPro"/>
</dbReference>
<gene>
    <name evidence="9" type="ORF">L798_13333</name>
</gene>
<name>A0A067QS33_ZOONE</name>
<dbReference type="GO" id="GO:0005743">
    <property type="term" value="C:mitochondrial inner membrane"/>
    <property type="evidence" value="ECO:0007669"/>
    <property type="project" value="UniProtKB-SubCell"/>
</dbReference>
<dbReference type="NCBIfam" id="NF003465">
    <property type="entry name" value="PRK05089.1"/>
    <property type="match status" value="1"/>
</dbReference>
<dbReference type="EMBL" id="KK852999">
    <property type="protein sequence ID" value="KDR12674.1"/>
    <property type="molecule type" value="Genomic_DNA"/>
</dbReference>
<reference evidence="9 10" key="1">
    <citation type="journal article" date="2014" name="Nat. Commun.">
        <title>Molecular traces of alternative social organization in a termite genome.</title>
        <authorList>
            <person name="Terrapon N."/>
            <person name="Li C."/>
            <person name="Robertson H.M."/>
            <person name="Ji L."/>
            <person name="Meng X."/>
            <person name="Booth W."/>
            <person name="Chen Z."/>
            <person name="Childers C.P."/>
            <person name="Glastad K.M."/>
            <person name="Gokhale K."/>
            <person name="Gowin J."/>
            <person name="Gronenberg W."/>
            <person name="Hermansen R.A."/>
            <person name="Hu H."/>
            <person name="Hunt B.G."/>
            <person name="Huylmans A.K."/>
            <person name="Khalil S.M."/>
            <person name="Mitchell R.D."/>
            <person name="Munoz-Torres M.C."/>
            <person name="Mustard J.A."/>
            <person name="Pan H."/>
            <person name="Reese J.T."/>
            <person name="Scharf M.E."/>
            <person name="Sun F."/>
            <person name="Vogel H."/>
            <person name="Xiao J."/>
            <person name="Yang W."/>
            <person name="Yang Z."/>
            <person name="Yang Z."/>
            <person name="Zhou J."/>
            <person name="Zhu J."/>
            <person name="Brent C.S."/>
            <person name="Elsik C.G."/>
            <person name="Goodisman M.A."/>
            <person name="Liberles D.A."/>
            <person name="Roe R.M."/>
            <person name="Vargo E.L."/>
            <person name="Vilcinskas A."/>
            <person name="Wang J."/>
            <person name="Bornberg-Bauer E."/>
            <person name="Korb J."/>
            <person name="Zhang G."/>
            <person name="Liebig J."/>
        </authorList>
    </citation>
    <scope>NUCLEOTIDE SEQUENCE [LARGE SCALE GENOMIC DNA]</scope>
    <source>
        <tissue evidence="9">Whole organism</tissue>
    </source>
</reference>
<dbReference type="InParanoid" id="A0A067QS33"/>
<evidence type="ECO:0000256" key="2">
    <source>
        <dbReference type="ARBA" id="ARBA00004243"/>
    </source>
</evidence>
<dbReference type="PANTHER" id="PTHR21320">
    <property type="entry name" value="CYTOCHROME C OXIDASE ASSEMBLY PROTEIN COX11-RELATED"/>
    <property type="match status" value="1"/>
</dbReference>
<comment type="function">
    <text evidence="1">Exerts its effect at some terminal stage of cytochrome c oxidase synthesis, probably by being involved in the insertion of the copper B into subunit I.</text>
</comment>
<dbReference type="eggNOG" id="KOG2540">
    <property type="taxonomic scope" value="Eukaryota"/>
</dbReference>
<evidence type="ECO:0000313" key="10">
    <source>
        <dbReference type="Proteomes" id="UP000027135"/>
    </source>
</evidence>
<dbReference type="SUPFAM" id="SSF110111">
    <property type="entry name" value="Ctag/Cox11"/>
    <property type="match status" value="1"/>
</dbReference>
<dbReference type="STRING" id="136037.A0A067QS33"/>
<evidence type="ECO:0000256" key="4">
    <source>
        <dbReference type="ARBA" id="ARBA00022989"/>
    </source>
</evidence>
<organism evidence="9 10">
    <name type="scientific">Zootermopsis nevadensis</name>
    <name type="common">Dampwood termite</name>
    <dbReference type="NCBI Taxonomy" id="136037"/>
    <lineage>
        <taxon>Eukaryota</taxon>
        <taxon>Metazoa</taxon>
        <taxon>Ecdysozoa</taxon>
        <taxon>Arthropoda</taxon>
        <taxon>Hexapoda</taxon>
        <taxon>Insecta</taxon>
        <taxon>Pterygota</taxon>
        <taxon>Neoptera</taxon>
        <taxon>Polyneoptera</taxon>
        <taxon>Dictyoptera</taxon>
        <taxon>Blattodea</taxon>
        <taxon>Blattoidea</taxon>
        <taxon>Termitoidae</taxon>
        <taxon>Termopsidae</taxon>
        <taxon>Zootermopsis</taxon>
    </lineage>
</organism>
<dbReference type="FunFam" id="2.60.370.10:FF:000001">
    <property type="entry name" value="COX11 cytochrome c oxidase assembly homolog"/>
    <property type="match status" value="1"/>
</dbReference>
<evidence type="ECO:0000313" key="9">
    <source>
        <dbReference type="EMBL" id="KDR12674.1"/>
    </source>
</evidence>
<keyword evidence="4 8" id="KW-1133">Transmembrane helix</keyword>
<evidence type="ECO:0000256" key="3">
    <source>
        <dbReference type="ARBA" id="ARBA00022692"/>
    </source>
</evidence>
<comment type="subcellular location">
    <subcellularLocation>
        <location evidence="2">Mitochondrion inner membrane</location>
        <topology evidence="2">Single-pass membrane protein</topology>
        <orientation evidence="2">Intermembrane side</orientation>
    </subcellularLocation>
</comment>
<comment type="subunit">
    <text evidence="6">Interacts with CNNM4/ACDP4. Interacts with RANBP2.</text>
</comment>
<sequence length="247" mass="28147">MLFFRLSCQHLLRTAYGNSVALPRQQFVKLQFHTSVLRSLKEQQNVKETAGWTERQKKLRSTVHYVVATAVLTIGLSYAAVPLYRMFCQAYSYGGTTAIGHDADKVEKMLKVQDRVISVRFNADTAASMRWNFRPQQAEIKVVPGETALAFYTACNPTDVPVTGISTYNVIPFEAGQYFNKIQCFCFEEQLLNPHEQVDMPVFFYIDPEFAEDPKMETVDLLTLSYTFFEAKPGLKLPVPSFVKVKQ</sequence>
<feature type="transmembrane region" description="Helical" evidence="8">
    <location>
        <begin position="63"/>
        <end position="84"/>
    </location>
</feature>
<evidence type="ECO:0000256" key="5">
    <source>
        <dbReference type="ARBA" id="ARBA00023136"/>
    </source>
</evidence>
<proteinExistence type="inferred from homology"/>
<keyword evidence="5 8" id="KW-0472">Membrane</keyword>
<dbReference type="OMA" id="YRIFCQS"/>
<dbReference type="Gene3D" id="2.60.370.10">
    <property type="entry name" value="Ctag/Cox11"/>
    <property type="match status" value="1"/>
</dbReference>
<dbReference type="PANTHER" id="PTHR21320:SF3">
    <property type="entry name" value="CYTOCHROME C OXIDASE ASSEMBLY PROTEIN COX11, MITOCHONDRIAL-RELATED"/>
    <property type="match status" value="1"/>
</dbReference>
<dbReference type="FunCoup" id="A0A067QS33">
    <property type="interactions" value="1115"/>
</dbReference>
<keyword evidence="3 8" id="KW-0812">Transmembrane</keyword>
<evidence type="ECO:0000256" key="1">
    <source>
        <dbReference type="ARBA" id="ARBA00004007"/>
    </source>
</evidence>
<dbReference type="InterPro" id="IPR007533">
    <property type="entry name" value="Cyt_c_oxidase_assmbl_CtaG"/>
</dbReference>
<dbReference type="Proteomes" id="UP000027135">
    <property type="component" value="Unassembled WGS sequence"/>
</dbReference>
<dbReference type="HAMAP" id="MF_00155">
    <property type="entry name" value="CtaG"/>
    <property type="match status" value="1"/>
</dbReference>
<dbReference type="AlphaFoldDB" id="A0A067QS33"/>
<evidence type="ECO:0000256" key="6">
    <source>
        <dbReference type="ARBA" id="ARBA00063165"/>
    </source>
</evidence>
<dbReference type="Pfam" id="PF04442">
    <property type="entry name" value="CtaG_Cox11"/>
    <property type="match status" value="1"/>
</dbReference>
<protein>
    <recommendedName>
        <fullName evidence="7">Cytochrome c oxidase assembly protein COX11, mitochondrial</fullName>
    </recommendedName>
</protein>
<accession>A0A067QS33</accession>
<evidence type="ECO:0000256" key="8">
    <source>
        <dbReference type="SAM" id="Phobius"/>
    </source>
</evidence>
<keyword evidence="10" id="KW-1185">Reference proteome</keyword>